<name>A0A955KV42_9BACT</name>
<reference evidence="1" key="1">
    <citation type="submission" date="2020-04" db="EMBL/GenBank/DDBJ databases">
        <authorList>
            <person name="Zhang T."/>
        </authorList>
    </citation>
    <scope>NUCLEOTIDE SEQUENCE</scope>
    <source>
        <strain evidence="1">HKST-UBA16</strain>
    </source>
</reference>
<dbReference type="AlphaFoldDB" id="A0A955KV42"/>
<dbReference type="Proteomes" id="UP000748332">
    <property type="component" value="Unassembled WGS sequence"/>
</dbReference>
<proteinExistence type="predicted"/>
<dbReference type="Pfam" id="PF17957">
    <property type="entry name" value="Big_7"/>
    <property type="match status" value="1"/>
</dbReference>
<evidence type="ECO:0000313" key="2">
    <source>
        <dbReference type="Proteomes" id="UP000748332"/>
    </source>
</evidence>
<dbReference type="Gene3D" id="2.60.40.10">
    <property type="entry name" value="Immunoglobulins"/>
    <property type="match status" value="1"/>
</dbReference>
<comment type="caution">
    <text evidence="1">The sequence shown here is derived from an EMBL/GenBank/DDBJ whole genome shotgun (WGS) entry which is preliminary data.</text>
</comment>
<gene>
    <name evidence="1" type="ORF">KC622_00210</name>
</gene>
<dbReference type="EMBL" id="JAGQLM010000010">
    <property type="protein sequence ID" value="MCA9374733.1"/>
    <property type="molecule type" value="Genomic_DNA"/>
</dbReference>
<organism evidence="1 2">
    <name type="scientific">Candidatus Dojkabacteria bacterium</name>
    <dbReference type="NCBI Taxonomy" id="2099670"/>
    <lineage>
        <taxon>Bacteria</taxon>
        <taxon>Candidatus Dojkabacteria</taxon>
    </lineage>
</organism>
<evidence type="ECO:0000313" key="1">
    <source>
        <dbReference type="EMBL" id="MCA9374733.1"/>
    </source>
</evidence>
<sequence length="129" mass="13360">YTLTARAVDNNNKEGTASISIEVEGKAASATVELSDPVAGSTISLPYDLVAQVNSFDPDRVIFAISGVDNPSYSKSFTDTDGSDGWSVSWDDGASAGTYSITISAVQDGVDIVQSDPATVIIAEPEPTP</sequence>
<feature type="non-terminal residue" evidence="1">
    <location>
        <position position="1"/>
    </location>
</feature>
<accession>A0A955KV42</accession>
<dbReference type="InterPro" id="IPR013783">
    <property type="entry name" value="Ig-like_fold"/>
</dbReference>
<protein>
    <submittedName>
        <fullName evidence="1">Uncharacterized protein</fullName>
    </submittedName>
</protein>
<reference evidence="1" key="2">
    <citation type="journal article" date="2021" name="Microbiome">
        <title>Successional dynamics and alternative stable states in a saline activated sludge microbial community over 9 years.</title>
        <authorList>
            <person name="Wang Y."/>
            <person name="Ye J."/>
            <person name="Ju F."/>
            <person name="Liu L."/>
            <person name="Boyd J.A."/>
            <person name="Deng Y."/>
            <person name="Parks D.H."/>
            <person name="Jiang X."/>
            <person name="Yin X."/>
            <person name="Woodcroft B.J."/>
            <person name="Tyson G.W."/>
            <person name="Hugenholtz P."/>
            <person name="Polz M.F."/>
            <person name="Zhang T."/>
        </authorList>
    </citation>
    <scope>NUCLEOTIDE SEQUENCE</scope>
    <source>
        <strain evidence="1">HKST-UBA16</strain>
    </source>
</reference>